<protein>
    <submittedName>
        <fullName evidence="1">Uncharacterized protein</fullName>
    </submittedName>
</protein>
<organism evidence="1 2">
    <name type="scientific">Diphasiastrum complanatum</name>
    <name type="common">Issler's clubmoss</name>
    <name type="synonym">Lycopodium complanatum</name>
    <dbReference type="NCBI Taxonomy" id="34168"/>
    <lineage>
        <taxon>Eukaryota</taxon>
        <taxon>Viridiplantae</taxon>
        <taxon>Streptophyta</taxon>
        <taxon>Embryophyta</taxon>
        <taxon>Tracheophyta</taxon>
        <taxon>Lycopodiopsida</taxon>
        <taxon>Lycopodiales</taxon>
        <taxon>Lycopodiaceae</taxon>
        <taxon>Lycopodioideae</taxon>
        <taxon>Diphasiastrum</taxon>
    </lineage>
</organism>
<accession>A0ACC2E4F0</accession>
<keyword evidence="2" id="KW-1185">Reference proteome</keyword>
<comment type="caution">
    <text evidence="1">The sequence shown here is derived from an EMBL/GenBank/DDBJ whole genome shotgun (WGS) entry which is preliminary data.</text>
</comment>
<gene>
    <name evidence="1" type="ORF">O6H91_03G023200</name>
</gene>
<evidence type="ECO:0000313" key="2">
    <source>
        <dbReference type="Proteomes" id="UP001162992"/>
    </source>
</evidence>
<proteinExistence type="predicted"/>
<dbReference type="EMBL" id="CM055094">
    <property type="protein sequence ID" value="KAJ7561307.1"/>
    <property type="molecule type" value="Genomic_DNA"/>
</dbReference>
<dbReference type="Proteomes" id="UP001162992">
    <property type="component" value="Chromosome 3"/>
</dbReference>
<name>A0ACC2E4F0_DIPCM</name>
<sequence length="295" mass="32665">MDYRGVRLPAAPGPARALSKAILIAGAAIYGLSASLFNVDAGHRAIVFNRLVGIKDKVYPEGTHLKFPWIDRPIIFDVRARPHVADSTSGSRDLQTVRITLRILTRPMPDRLPEIYRTLGLDYAEKVLPSIVHETLKAIVAQYNATQLITQREVVSREIKRVLNDRATYFKLSLDDVSITNLTFGKEFTAAIEAKQVAAQEAERAKFLVEKAEQEKRSIVIRAQGEAKSATLIGDAISNNPAFIILRKIEASKEIASTISNAPNRVYLESDALLLNLHNLDIVSQEAGQAKRNES</sequence>
<evidence type="ECO:0000313" key="1">
    <source>
        <dbReference type="EMBL" id="KAJ7561307.1"/>
    </source>
</evidence>
<reference evidence="2" key="1">
    <citation type="journal article" date="2024" name="Proc. Natl. Acad. Sci. U.S.A.">
        <title>Extraordinary preservation of gene collinearity over three hundred million years revealed in homosporous lycophytes.</title>
        <authorList>
            <person name="Li C."/>
            <person name="Wickell D."/>
            <person name="Kuo L.Y."/>
            <person name="Chen X."/>
            <person name="Nie B."/>
            <person name="Liao X."/>
            <person name="Peng D."/>
            <person name="Ji J."/>
            <person name="Jenkins J."/>
            <person name="Williams M."/>
            <person name="Shu S."/>
            <person name="Plott C."/>
            <person name="Barry K."/>
            <person name="Rajasekar S."/>
            <person name="Grimwood J."/>
            <person name="Han X."/>
            <person name="Sun S."/>
            <person name="Hou Z."/>
            <person name="He W."/>
            <person name="Dai G."/>
            <person name="Sun C."/>
            <person name="Schmutz J."/>
            <person name="Leebens-Mack J.H."/>
            <person name="Li F.W."/>
            <person name="Wang L."/>
        </authorList>
    </citation>
    <scope>NUCLEOTIDE SEQUENCE [LARGE SCALE GENOMIC DNA]</scope>
    <source>
        <strain evidence="2">cv. PW_Plant_1</strain>
    </source>
</reference>